<sequence length="241" mass="28438">MKKIKLAIVYQVIFHYRIPFYKEIERDKDFNSIILHGSGIKGTKIRNANNDLKSVLEIKSLKMPFKQQGEKRYFSFFPFLFFSLIKQNPEVILIESTSVPNCLSALFYAKLFRRKIIYWTLGSVKNKALSYPVRKIDKLINYIEKQTDAIFAYSSFTKRYFTSRNINPEKIFVGVNVLDTREILKLKKEFTNSQNFRILFVGTIIPEKKLELLLDVFLKLEKKHKNTYLDIVGSEHNIMKI</sequence>
<evidence type="ECO:0000313" key="2">
    <source>
        <dbReference type="Proteomes" id="UP001164705"/>
    </source>
</evidence>
<dbReference type="AlphaFoldDB" id="A0A9E8MVL0"/>
<reference evidence="1" key="1">
    <citation type="submission" date="2022-11" db="EMBL/GenBank/DDBJ databases">
        <title>Lacinutrix neustonica HL-RS19T sp. nov., isolated from the surface microlayer sample of brackish Lake Shihwa.</title>
        <authorList>
            <person name="Choi J.Y."/>
            <person name="Hwang C.Y."/>
        </authorList>
    </citation>
    <scope>NUCLEOTIDE SEQUENCE</scope>
    <source>
        <strain evidence="1">HL-RS19</strain>
    </source>
</reference>
<dbReference type="KEGG" id="lnu:N7U66_12960"/>
<dbReference type="SUPFAM" id="SSF53756">
    <property type="entry name" value="UDP-Glycosyltransferase/glycogen phosphorylase"/>
    <property type="match status" value="1"/>
</dbReference>
<dbReference type="Gene3D" id="3.40.50.2000">
    <property type="entry name" value="Glycogen Phosphorylase B"/>
    <property type="match status" value="2"/>
</dbReference>
<evidence type="ECO:0008006" key="3">
    <source>
        <dbReference type="Google" id="ProtNLM"/>
    </source>
</evidence>
<gene>
    <name evidence="1" type="ORF">N7U66_12960</name>
</gene>
<name>A0A9E8MVL0_9FLAO</name>
<dbReference type="RefSeq" id="WP_267675643.1">
    <property type="nucleotide sequence ID" value="NZ_CP113088.1"/>
</dbReference>
<proteinExistence type="predicted"/>
<protein>
    <recommendedName>
        <fullName evidence="3">Glycosyltransferase</fullName>
    </recommendedName>
</protein>
<evidence type="ECO:0000313" key="1">
    <source>
        <dbReference type="EMBL" id="WAC01079.1"/>
    </source>
</evidence>
<accession>A0A9E8MVL0</accession>
<dbReference type="Proteomes" id="UP001164705">
    <property type="component" value="Chromosome"/>
</dbReference>
<dbReference type="EMBL" id="CP113088">
    <property type="protein sequence ID" value="WAC01079.1"/>
    <property type="molecule type" value="Genomic_DNA"/>
</dbReference>
<keyword evidence="2" id="KW-1185">Reference proteome</keyword>
<organism evidence="1 2">
    <name type="scientific">Lacinutrix neustonica</name>
    <dbReference type="NCBI Taxonomy" id="2980107"/>
    <lineage>
        <taxon>Bacteria</taxon>
        <taxon>Pseudomonadati</taxon>
        <taxon>Bacteroidota</taxon>
        <taxon>Flavobacteriia</taxon>
        <taxon>Flavobacteriales</taxon>
        <taxon>Flavobacteriaceae</taxon>
        <taxon>Lacinutrix</taxon>
    </lineage>
</organism>